<dbReference type="InterPro" id="IPR016024">
    <property type="entry name" value="ARM-type_fold"/>
</dbReference>
<proteinExistence type="predicted"/>
<accession>A0A0R3TMD7</accession>
<dbReference type="Gene3D" id="1.25.10.10">
    <property type="entry name" value="Leucine-rich Repeat Variant"/>
    <property type="match status" value="1"/>
</dbReference>
<name>A0A0R3TMD7_RODNA</name>
<dbReference type="STRING" id="102285.A0A0R3TMD7"/>
<dbReference type="WBParaSite" id="HNAJ_0000847401-mRNA-1">
    <property type="protein sequence ID" value="HNAJ_0000847401-mRNA-1"/>
    <property type="gene ID" value="HNAJ_0000847401"/>
</dbReference>
<evidence type="ECO:0000313" key="1">
    <source>
        <dbReference type="WBParaSite" id="HNAJ_0000847401-mRNA-1"/>
    </source>
</evidence>
<dbReference type="SUPFAM" id="SSF48371">
    <property type="entry name" value="ARM repeat"/>
    <property type="match status" value="1"/>
</dbReference>
<sequence>LTIKFTDFFISVNIPYDKGLSAVLRYLGDKIEHENCVEGVLDWIAQTQCRNGASTHPFLPLLTWKVFLVHNENPKIFQYGLEILIHCTSVGEMKIQAPDPPSSRAEQPTSQEICDAVINNSIYWNENTLNLISELARRHSEHLKVHERALALLEAIFCPLRTNDLTQEARLTYWSKYSLIYRSVFKMVYPELIIRGLMKVHDGFPDILRIALSTMWKLCIDEENSKKFLEMDAFKLVYDVMYYWPKHPEIINQGALSLTALSSSRWMIEDILMQYDIPTLLLNSLDTFCLYNEICYNLFYTVGSIINHSAEQVLRFVRPGAIMKEKNLIALILKAYSIHHDNDRIIGTLIKLISTIMADDAILEAIFSAIPTLKALLTEIYSRFHNCRELGSAAQEVLQRIPVAYNIPMDAIEPDILIDFKMLSI</sequence>
<organism evidence="1">
    <name type="scientific">Rodentolepis nana</name>
    <name type="common">Dwarf tapeworm</name>
    <name type="synonym">Hymenolepis nana</name>
    <dbReference type="NCBI Taxonomy" id="102285"/>
    <lineage>
        <taxon>Eukaryota</taxon>
        <taxon>Metazoa</taxon>
        <taxon>Spiralia</taxon>
        <taxon>Lophotrochozoa</taxon>
        <taxon>Platyhelminthes</taxon>
        <taxon>Cestoda</taxon>
        <taxon>Eucestoda</taxon>
        <taxon>Cyclophyllidea</taxon>
        <taxon>Hymenolepididae</taxon>
        <taxon>Rodentolepis</taxon>
    </lineage>
</organism>
<reference evidence="1" key="1">
    <citation type="submission" date="2017-02" db="UniProtKB">
        <authorList>
            <consortium name="WormBaseParasite"/>
        </authorList>
    </citation>
    <scope>IDENTIFICATION</scope>
</reference>
<dbReference type="InterPro" id="IPR011989">
    <property type="entry name" value="ARM-like"/>
</dbReference>
<dbReference type="AlphaFoldDB" id="A0A0R3TMD7"/>
<protein>
    <submittedName>
        <fullName evidence="1">Mediator complex subunit 23</fullName>
    </submittedName>
</protein>